<keyword evidence="3" id="KW-1185">Reference proteome</keyword>
<name>A0A4Y2GC39_ARAVE</name>
<organism evidence="2 3">
    <name type="scientific">Araneus ventricosus</name>
    <name type="common">Orbweaver spider</name>
    <name type="synonym">Epeira ventricosa</name>
    <dbReference type="NCBI Taxonomy" id="182803"/>
    <lineage>
        <taxon>Eukaryota</taxon>
        <taxon>Metazoa</taxon>
        <taxon>Ecdysozoa</taxon>
        <taxon>Arthropoda</taxon>
        <taxon>Chelicerata</taxon>
        <taxon>Arachnida</taxon>
        <taxon>Araneae</taxon>
        <taxon>Araneomorphae</taxon>
        <taxon>Entelegynae</taxon>
        <taxon>Araneoidea</taxon>
        <taxon>Araneidae</taxon>
        <taxon>Araneus</taxon>
    </lineage>
</organism>
<feature type="region of interest" description="Disordered" evidence="1">
    <location>
        <begin position="1"/>
        <end position="34"/>
    </location>
</feature>
<comment type="caution">
    <text evidence="2">The sequence shown here is derived from an EMBL/GenBank/DDBJ whole genome shotgun (WGS) entry which is preliminary data.</text>
</comment>
<gene>
    <name evidence="2" type="ORF">AVEN_15101_1</name>
</gene>
<protein>
    <submittedName>
        <fullName evidence="2">Uncharacterized protein</fullName>
    </submittedName>
</protein>
<dbReference type="AlphaFoldDB" id="A0A4Y2GC39"/>
<proteinExistence type="predicted"/>
<evidence type="ECO:0000313" key="2">
    <source>
        <dbReference type="EMBL" id="GBM51190.1"/>
    </source>
</evidence>
<feature type="compositionally biased region" description="Basic and acidic residues" evidence="1">
    <location>
        <begin position="10"/>
        <end position="25"/>
    </location>
</feature>
<accession>A0A4Y2GC39</accession>
<dbReference type="Proteomes" id="UP000499080">
    <property type="component" value="Unassembled WGS sequence"/>
</dbReference>
<sequence length="96" mass="10239">MSSLEQGVPEGDRRILHSPPPKDRLSSAPEDVDEVERVDVLLPSEGMGRGVNKVGTGSDVMATGEVVAISEGFCSQKWTFSVRGGDAFDQESFPSS</sequence>
<reference evidence="2 3" key="1">
    <citation type="journal article" date="2019" name="Sci. Rep.">
        <title>Orb-weaving spider Araneus ventricosus genome elucidates the spidroin gene catalogue.</title>
        <authorList>
            <person name="Kono N."/>
            <person name="Nakamura H."/>
            <person name="Ohtoshi R."/>
            <person name="Moran D.A.P."/>
            <person name="Shinohara A."/>
            <person name="Yoshida Y."/>
            <person name="Fujiwara M."/>
            <person name="Mori M."/>
            <person name="Tomita M."/>
            <person name="Arakawa K."/>
        </authorList>
    </citation>
    <scope>NUCLEOTIDE SEQUENCE [LARGE SCALE GENOMIC DNA]</scope>
</reference>
<evidence type="ECO:0000313" key="3">
    <source>
        <dbReference type="Proteomes" id="UP000499080"/>
    </source>
</evidence>
<evidence type="ECO:0000256" key="1">
    <source>
        <dbReference type="SAM" id="MobiDB-lite"/>
    </source>
</evidence>
<dbReference type="EMBL" id="BGPR01001327">
    <property type="protein sequence ID" value="GBM51190.1"/>
    <property type="molecule type" value="Genomic_DNA"/>
</dbReference>